<feature type="compositionally biased region" description="Acidic residues" evidence="1">
    <location>
        <begin position="86"/>
        <end position="106"/>
    </location>
</feature>
<evidence type="ECO:0000256" key="1">
    <source>
        <dbReference type="SAM" id="MobiDB-lite"/>
    </source>
</evidence>
<reference evidence="2 3" key="1">
    <citation type="journal article" date="2020" name="ISME J.">
        <title>Uncovering the hidden diversity of litter-decomposition mechanisms in mushroom-forming fungi.</title>
        <authorList>
            <person name="Floudas D."/>
            <person name="Bentzer J."/>
            <person name="Ahren D."/>
            <person name="Johansson T."/>
            <person name="Persson P."/>
            <person name="Tunlid A."/>
        </authorList>
    </citation>
    <scope>NUCLEOTIDE SEQUENCE [LARGE SCALE GENOMIC DNA]</scope>
    <source>
        <strain evidence="2 3">CBS 406.79</strain>
    </source>
</reference>
<name>A0A8H5I2H1_9AGAR</name>
<dbReference type="Proteomes" id="UP000518752">
    <property type="component" value="Unassembled WGS sequence"/>
</dbReference>
<accession>A0A8H5I2H1</accession>
<dbReference type="EMBL" id="JAACJN010000001">
    <property type="protein sequence ID" value="KAF5393836.1"/>
    <property type="molecule type" value="Genomic_DNA"/>
</dbReference>
<organism evidence="2 3">
    <name type="scientific">Collybiopsis confluens</name>
    <dbReference type="NCBI Taxonomy" id="2823264"/>
    <lineage>
        <taxon>Eukaryota</taxon>
        <taxon>Fungi</taxon>
        <taxon>Dikarya</taxon>
        <taxon>Basidiomycota</taxon>
        <taxon>Agaricomycotina</taxon>
        <taxon>Agaricomycetes</taxon>
        <taxon>Agaricomycetidae</taxon>
        <taxon>Agaricales</taxon>
        <taxon>Marasmiineae</taxon>
        <taxon>Omphalotaceae</taxon>
        <taxon>Collybiopsis</taxon>
    </lineage>
</organism>
<keyword evidence="3" id="KW-1185">Reference proteome</keyword>
<feature type="region of interest" description="Disordered" evidence="1">
    <location>
        <begin position="636"/>
        <end position="679"/>
    </location>
</feature>
<feature type="region of interest" description="Disordered" evidence="1">
    <location>
        <begin position="358"/>
        <end position="391"/>
    </location>
</feature>
<sequence length="932" mass="101952">MAAPFSRLQLAAALLEYDGDRSAQDSAIFLHLRRHPARPPVLEPRSGHLSVALPSETESVLSKPDGKRKSRASTIGPLRNPFGADDAFDEEHEEHDEQEFHEEEGMEVDLTSWGLDAFISKEKGGKGKGKAKSLSSPQPLSAVQAHFPKTSDVLGDVQRRPRATRSMSVGNYDYLSPAEETRRKSFGSPLDLSGMDVPADFQRPIASTSQSSAYDGLAIDNEEAEQVMGSIPFPSTSVRSPSPMTLDYDRQRRTYSTASLDSKMAMNTARARVSSSATMDIAQDNPFALAPPSRASKFDPKAAAHAHGRTLSNASLGSRMLLENDGASVMTSKVPPQENRYSTTLELLRPKLLVMPSPLQSANAPPSSPKGRDGFLMADTPPLPPGARTSRTTSLGAANVLVPSNSFTPNPRLNLSLSQLTFRNMPVGGMRDVSYNDIDGEIPRAVEEGEQVQMSTTPTVEMDIVLPIPSEDTGAPRRPAGKLYGKSLIDDLENRKQQMKSKQRYYNETIILMFLTNSSIRSVFKGDDRPSMMARNPLQRASTLIDPATLQDRPGFARPNSVEPTSLLSRRISGHAGPLLTFDNDNKVPHVAANKSAINRSVFGVDTVWERELAKLRKIEAEEAFERERQQALEETEALKKGKKKKKGKKGKINPEESLPAQMHKPFVSQETSPVSAISSGPPVLPIIQAAIKGPPPAVDDDSDSEESFKASPAHAKSAKVETWYEQSSDEEGRPRRTTGVGLRYPSKQSSLPRIQTQTGDSEEDLPLAATIGRAVQRTTRLAAEGSDSDEEKPLSTLISKASLPSINFDSLLPAVNDEDDDNQPLGLRASRMLPNSSAHDEDDDRPLGLHPVAEQRRTQYQMMAQHQMMMQAQMHNSMFFNPSMSGFFAPPPMAIPPIQAPIPIPSPPPVQDIAKLGRVDRWRHDVAIEGE</sequence>
<evidence type="ECO:0000313" key="2">
    <source>
        <dbReference type="EMBL" id="KAF5393836.1"/>
    </source>
</evidence>
<feature type="compositionally biased region" description="Polar residues" evidence="1">
    <location>
        <begin position="747"/>
        <end position="760"/>
    </location>
</feature>
<gene>
    <name evidence="2" type="ORF">D9757_000039</name>
</gene>
<comment type="caution">
    <text evidence="2">The sequence shown here is derived from an EMBL/GenBank/DDBJ whole genome shotgun (WGS) entry which is preliminary data.</text>
</comment>
<proteinExistence type="predicted"/>
<feature type="compositionally biased region" description="Basic residues" evidence="1">
    <location>
        <begin position="641"/>
        <end position="652"/>
    </location>
</feature>
<dbReference type="OrthoDB" id="2564267at2759"/>
<feature type="region of interest" description="Disordered" evidence="1">
    <location>
        <begin position="693"/>
        <end position="764"/>
    </location>
</feature>
<feature type="compositionally biased region" description="Polar residues" evidence="1">
    <location>
        <begin position="669"/>
        <end position="679"/>
    </location>
</feature>
<protein>
    <submittedName>
        <fullName evidence="2">Uncharacterized protein</fullName>
    </submittedName>
</protein>
<dbReference type="AlphaFoldDB" id="A0A8H5I2H1"/>
<feature type="region of interest" description="Disordered" evidence="1">
    <location>
        <begin position="53"/>
        <end position="106"/>
    </location>
</feature>
<evidence type="ECO:0000313" key="3">
    <source>
        <dbReference type="Proteomes" id="UP000518752"/>
    </source>
</evidence>
<feature type="region of interest" description="Disordered" evidence="1">
    <location>
        <begin position="815"/>
        <end position="848"/>
    </location>
</feature>